<dbReference type="PANTHER" id="PTHR43162">
    <property type="match status" value="1"/>
</dbReference>
<dbReference type="InterPro" id="IPR036291">
    <property type="entry name" value="NAD(P)-bd_dom_sf"/>
</dbReference>
<evidence type="ECO:0000259" key="1">
    <source>
        <dbReference type="Pfam" id="PF05368"/>
    </source>
</evidence>
<accession>A0AAN7AND1</accession>
<dbReference type="Pfam" id="PF05368">
    <property type="entry name" value="NmrA"/>
    <property type="match status" value="1"/>
</dbReference>
<feature type="domain" description="NmrA-like" evidence="1">
    <location>
        <begin position="1"/>
        <end position="242"/>
    </location>
</feature>
<dbReference type="InterPro" id="IPR008030">
    <property type="entry name" value="NmrA-like"/>
</dbReference>
<reference evidence="2" key="1">
    <citation type="journal article" date="2023" name="Mol. Phylogenet. Evol.">
        <title>Genome-scale phylogeny and comparative genomics of the fungal order Sordariales.</title>
        <authorList>
            <person name="Hensen N."/>
            <person name="Bonometti L."/>
            <person name="Westerberg I."/>
            <person name="Brannstrom I.O."/>
            <person name="Guillou S."/>
            <person name="Cros-Aarteil S."/>
            <person name="Calhoun S."/>
            <person name="Haridas S."/>
            <person name="Kuo A."/>
            <person name="Mondo S."/>
            <person name="Pangilinan J."/>
            <person name="Riley R."/>
            <person name="LaButti K."/>
            <person name="Andreopoulos B."/>
            <person name="Lipzen A."/>
            <person name="Chen C."/>
            <person name="Yan M."/>
            <person name="Daum C."/>
            <person name="Ng V."/>
            <person name="Clum A."/>
            <person name="Steindorff A."/>
            <person name="Ohm R.A."/>
            <person name="Martin F."/>
            <person name="Silar P."/>
            <person name="Natvig D.O."/>
            <person name="Lalanne C."/>
            <person name="Gautier V."/>
            <person name="Ament-Velasquez S.L."/>
            <person name="Kruys A."/>
            <person name="Hutchinson M.I."/>
            <person name="Powell A.J."/>
            <person name="Barry K."/>
            <person name="Miller A.N."/>
            <person name="Grigoriev I.V."/>
            <person name="Debuchy R."/>
            <person name="Gladieux P."/>
            <person name="Hiltunen Thoren M."/>
            <person name="Johannesson H."/>
        </authorList>
    </citation>
    <scope>NUCLEOTIDE SEQUENCE</scope>
    <source>
        <strain evidence="2">CBS 315.58</strain>
    </source>
</reference>
<dbReference type="Gene3D" id="3.90.25.10">
    <property type="entry name" value="UDP-galactose 4-epimerase, domain 1"/>
    <property type="match status" value="1"/>
</dbReference>
<evidence type="ECO:0000313" key="2">
    <source>
        <dbReference type="EMBL" id="KAK4195141.1"/>
    </source>
</evidence>
<protein>
    <recommendedName>
        <fullName evidence="1">NmrA-like domain-containing protein</fullName>
    </recommendedName>
</protein>
<comment type="caution">
    <text evidence="2">The sequence shown here is derived from an EMBL/GenBank/DDBJ whole genome shotgun (WGS) entry which is preliminary data.</text>
</comment>
<gene>
    <name evidence="2" type="ORF">QBC40DRAFT_289579</name>
</gene>
<proteinExistence type="predicted"/>
<reference evidence="2" key="2">
    <citation type="submission" date="2023-05" db="EMBL/GenBank/DDBJ databases">
        <authorList>
            <consortium name="Lawrence Berkeley National Laboratory"/>
            <person name="Steindorff A."/>
            <person name="Hensen N."/>
            <person name="Bonometti L."/>
            <person name="Westerberg I."/>
            <person name="Brannstrom I.O."/>
            <person name="Guillou S."/>
            <person name="Cros-Aarteil S."/>
            <person name="Calhoun S."/>
            <person name="Haridas S."/>
            <person name="Kuo A."/>
            <person name="Mondo S."/>
            <person name="Pangilinan J."/>
            <person name="Riley R."/>
            <person name="Labutti K."/>
            <person name="Andreopoulos B."/>
            <person name="Lipzen A."/>
            <person name="Chen C."/>
            <person name="Yanf M."/>
            <person name="Daum C."/>
            <person name="Ng V."/>
            <person name="Clum A."/>
            <person name="Ohm R."/>
            <person name="Martin F."/>
            <person name="Silar P."/>
            <person name="Natvig D."/>
            <person name="Lalanne C."/>
            <person name="Gautier V."/>
            <person name="Ament-Velasquez S.L."/>
            <person name="Kruys A."/>
            <person name="Hutchinson M.I."/>
            <person name="Powell A.J."/>
            <person name="Barry K."/>
            <person name="Miller A.N."/>
            <person name="Grigoriev I.V."/>
            <person name="Debuchy R."/>
            <person name="Gladieux P."/>
            <person name="Thoren M.H."/>
            <person name="Johannesson H."/>
        </authorList>
    </citation>
    <scope>NUCLEOTIDE SEQUENCE</scope>
    <source>
        <strain evidence="2">CBS 315.58</strain>
    </source>
</reference>
<dbReference type="Gene3D" id="3.40.50.720">
    <property type="entry name" value="NAD(P)-binding Rossmann-like Domain"/>
    <property type="match status" value="1"/>
</dbReference>
<dbReference type="Proteomes" id="UP001303160">
    <property type="component" value="Unassembled WGS sequence"/>
</dbReference>
<dbReference type="SUPFAM" id="SSF51735">
    <property type="entry name" value="NAD(P)-binding Rossmann-fold domains"/>
    <property type="match status" value="1"/>
</dbReference>
<organism evidence="2 3">
    <name type="scientific">Triangularia verruculosa</name>
    <dbReference type="NCBI Taxonomy" id="2587418"/>
    <lineage>
        <taxon>Eukaryota</taxon>
        <taxon>Fungi</taxon>
        <taxon>Dikarya</taxon>
        <taxon>Ascomycota</taxon>
        <taxon>Pezizomycotina</taxon>
        <taxon>Sordariomycetes</taxon>
        <taxon>Sordariomycetidae</taxon>
        <taxon>Sordariales</taxon>
        <taxon>Podosporaceae</taxon>
        <taxon>Triangularia</taxon>
    </lineage>
</organism>
<dbReference type="InterPro" id="IPR051604">
    <property type="entry name" value="Ergot_Alk_Oxidoreductase"/>
</dbReference>
<name>A0AAN7AND1_9PEZI</name>
<dbReference type="AlphaFoldDB" id="A0AAN7AND1"/>
<dbReference type="EMBL" id="MU864024">
    <property type="protein sequence ID" value="KAK4195141.1"/>
    <property type="molecule type" value="Genomic_DNA"/>
</dbReference>
<evidence type="ECO:0000313" key="3">
    <source>
        <dbReference type="Proteomes" id="UP001303160"/>
    </source>
</evidence>
<dbReference type="PANTHER" id="PTHR43162:SF1">
    <property type="entry name" value="PRESTALK A DIFFERENTIATION PROTEIN A"/>
    <property type="match status" value="1"/>
</dbReference>
<keyword evidence="3" id="KW-1185">Reference proteome</keyword>
<sequence length="309" mass="33892">MTSSILVVGSTGNTGRSVVETLSKLSTKPIIALTRSLDGPVAKHFATLPRVQVLEKNWVDITAEWLQEHKVERAFIASHIQPNQFAEESKFHLAALHAGVQYVVRISTTAPNVRPDCEAYYGRNHWAVEALLSTPEFSSGSLQWTSLQPNNFSTFWLFTAAEFIKQYRKTGKQDTLRLVASEEGPVGIVDADDVGRCAAHLLLQEDVSPHHKAKYVVNGPADITGREIVRLVEEHIGTRVDSVGFKDVSFIEHLVAASQETKSVVLSMKHSPVPSWDGKCTASTTSEAVLKLAAPTRTPAEVLRAMLEG</sequence>